<dbReference type="EMBL" id="CP073355">
    <property type="protein sequence ID" value="URA09498.1"/>
    <property type="molecule type" value="Genomic_DNA"/>
</dbReference>
<dbReference type="InterPro" id="IPR019657">
    <property type="entry name" value="ComFB"/>
</dbReference>
<gene>
    <name evidence="1" type="ORF">KDW03_08355</name>
</gene>
<name>A0AAX3BBN5_9SPIR</name>
<reference evidence="1" key="2">
    <citation type="submission" date="2022-06" db="EMBL/GenBank/DDBJ databases">
        <title>Thermospira aquatica gen. nov., sp. nov.</title>
        <authorList>
            <person name="Ben Ali Gam Z."/>
            <person name="Labat M."/>
        </authorList>
    </citation>
    <scope>NUCLEOTIDE SEQUENCE</scope>
    <source>
        <strain evidence="1">F1F22</strain>
    </source>
</reference>
<evidence type="ECO:0000313" key="1">
    <source>
        <dbReference type="EMBL" id="URA09498.1"/>
    </source>
</evidence>
<protein>
    <submittedName>
        <fullName evidence="1">Late competence development ComFB family protein</fullName>
    </submittedName>
</protein>
<dbReference type="AlphaFoldDB" id="A0AAX3BBN5"/>
<organism evidence="1 2">
    <name type="scientific">Thermospira aquatica</name>
    <dbReference type="NCBI Taxonomy" id="2828656"/>
    <lineage>
        <taxon>Bacteria</taxon>
        <taxon>Pseudomonadati</taxon>
        <taxon>Spirochaetota</taxon>
        <taxon>Spirochaetia</taxon>
        <taxon>Brevinematales</taxon>
        <taxon>Thermospiraceae</taxon>
        <taxon>Thermospira</taxon>
    </lineage>
</organism>
<dbReference type="RefSeq" id="WP_271434628.1">
    <property type="nucleotide sequence ID" value="NZ_CP073355.1"/>
</dbReference>
<sequence length="218" mass="25537">MGELKNILEDIVWRMIEEIEESKEGRLSHEQKIEMAAYVLNRMRPLYTTSGRGFVYMLQKYDSDPQFLADILVLISQALKIVSRSVEKGQETIQNLDVGQWYYFFPRIYGRVLDGRTMAPIEEGEVILLRDGSIQPSYYAKWYNPYHIRSDEGGWYAFAPMPLVASEQKTQEFTFVLRVSTSLCKHEYSFVLKVVPRDWTGEEDEVFSEIFEVPDIYI</sequence>
<dbReference type="KEGG" id="taqu:KDW03_08355"/>
<evidence type="ECO:0000313" key="2">
    <source>
        <dbReference type="Proteomes" id="UP001056539"/>
    </source>
</evidence>
<dbReference type="Proteomes" id="UP001056539">
    <property type="component" value="Chromosome"/>
</dbReference>
<keyword evidence="2" id="KW-1185">Reference proteome</keyword>
<reference evidence="1" key="1">
    <citation type="submission" date="2021-04" db="EMBL/GenBank/DDBJ databases">
        <authorList>
            <person name="Postec A."/>
        </authorList>
    </citation>
    <scope>NUCLEOTIDE SEQUENCE</scope>
    <source>
        <strain evidence="1">F1F22</strain>
    </source>
</reference>
<proteinExistence type="predicted"/>
<dbReference type="Pfam" id="PF10719">
    <property type="entry name" value="ComFB"/>
    <property type="match status" value="1"/>
</dbReference>
<accession>A0AAX3BBN5</accession>